<gene>
    <name evidence="1" type="ORF">BRSU_0409</name>
</gene>
<dbReference type="AlphaFoldDB" id="A0A0G4K4B7"/>
<evidence type="ECO:0000313" key="2">
    <source>
        <dbReference type="Proteomes" id="UP000043763"/>
    </source>
</evidence>
<accession>A0A0G4K4B7</accession>
<dbReference type="Proteomes" id="UP000043763">
    <property type="component" value="Unassembled WGS sequence"/>
</dbReference>
<sequence length="41" mass="4201">MKYSSKLSTTCSLKSQSVVLAPGGCCCSCCCSCCISVTVTK</sequence>
<dbReference type="EMBL" id="CVLB01000001">
    <property type="protein sequence ID" value="CRF31840.1"/>
    <property type="molecule type" value="Genomic_DNA"/>
</dbReference>
<protein>
    <recommendedName>
        <fullName evidence="3">Streptolysin S family bacteriocin</fullName>
    </recommendedName>
</protein>
<evidence type="ECO:0008006" key="3">
    <source>
        <dbReference type="Google" id="ProtNLM"/>
    </source>
</evidence>
<dbReference type="RefSeq" id="WP_280642034.1">
    <property type="nucleotide sequence ID" value="NZ_CVLB01000001.1"/>
</dbReference>
<organism evidence="1 2">
    <name type="scientific">Brachyspira suanatina</name>
    <dbReference type="NCBI Taxonomy" id="381802"/>
    <lineage>
        <taxon>Bacteria</taxon>
        <taxon>Pseudomonadati</taxon>
        <taxon>Spirochaetota</taxon>
        <taxon>Spirochaetia</taxon>
        <taxon>Brachyspirales</taxon>
        <taxon>Brachyspiraceae</taxon>
        <taxon>Brachyspira</taxon>
    </lineage>
</organism>
<evidence type="ECO:0000313" key="1">
    <source>
        <dbReference type="EMBL" id="CRF31840.1"/>
    </source>
</evidence>
<name>A0A0G4K4B7_9SPIR</name>
<reference evidence="2" key="1">
    <citation type="submission" date="2015-04" db="EMBL/GenBank/DDBJ databases">
        <authorList>
            <person name="Mushtaq Mamoona"/>
        </authorList>
    </citation>
    <scope>NUCLEOTIDE SEQUENCE [LARGE SCALE GENOMIC DNA]</scope>
    <source>
        <strain evidence="2">AN4859/03</strain>
    </source>
</reference>
<proteinExistence type="predicted"/>
<keyword evidence="2" id="KW-1185">Reference proteome</keyword>